<dbReference type="GO" id="GO:0000140">
    <property type="term" value="F:acylglycerone-phosphate reductase (NADP+) activity"/>
    <property type="evidence" value="ECO:0007669"/>
    <property type="project" value="TreeGrafter"/>
</dbReference>
<dbReference type="GO" id="GO:0006654">
    <property type="term" value="P:phosphatidic acid biosynthetic process"/>
    <property type="evidence" value="ECO:0007669"/>
    <property type="project" value="TreeGrafter"/>
</dbReference>
<comment type="caution">
    <text evidence="6">The sequence shown here is derived from an EMBL/GenBank/DDBJ whole genome shotgun (WGS) entry which is preliminary data.</text>
</comment>
<gene>
    <name evidence="6" type="ORF">PIIN_02477</name>
</gene>
<dbReference type="Proteomes" id="UP000007148">
    <property type="component" value="Unassembled WGS sequence"/>
</dbReference>
<evidence type="ECO:0000256" key="2">
    <source>
        <dbReference type="ARBA" id="ARBA00022857"/>
    </source>
</evidence>
<dbReference type="FunCoup" id="G4TBC6">
    <property type="interactions" value="87"/>
</dbReference>
<keyword evidence="7" id="KW-1185">Reference proteome</keyword>
<organism evidence="6 7">
    <name type="scientific">Serendipita indica (strain DSM 11827)</name>
    <name type="common">Root endophyte fungus</name>
    <name type="synonym">Piriformospora indica</name>
    <dbReference type="NCBI Taxonomy" id="1109443"/>
    <lineage>
        <taxon>Eukaryota</taxon>
        <taxon>Fungi</taxon>
        <taxon>Dikarya</taxon>
        <taxon>Basidiomycota</taxon>
        <taxon>Agaricomycotina</taxon>
        <taxon>Agaricomycetes</taxon>
        <taxon>Sebacinales</taxon>
        <taxon>Serendipitaceae</taxon>
        <taxon>Serendipita</taxon>
    </lineage>
</organism>
<protein>
    <submittedName>
        <fullName evidence="6">Related to 1-acyldihydroxyacetone-phosphate reductase</fullName>
    </submittedName>
</protein>
<dbReference type="PANTHER" id="PTHR44169">
    <property type="entry name" value="NADPH-DEPENDENT 1-ACYLDIHYDROXYACETONE PHOSPHATE REDUCTASE"/>
    <property type="match status" value="1"/>
</dbReference>
<dbReference type="GO" id="GO:0005783">
    <property type="term" value="C:endoplasmic reticulum"/>
    <property type="evidence" value="ECO:0007669"/>
    <property type="project" value="TreeGrafter"/>
</dbReference>
<accession>G4TBC6</accession>
<dbReference type="CDD" id="cd05374">
    <property type="entry name" value="17beta-HSD-like_SDR_c"/>
    <property type="match status" value="1"/>
</dbReference>
<dbReference type="SUPFAM" id="SSF51735">
    <property type="entry name" value="NAD(P)-binding Rossmann-fold domains"/>
    <property type="match status" value="1"/>
</dbReference>
<reference evidence="6 7" key="1">
    <citation type="journal article" date="2011" name="PLoS Pathog.">
        <title>Endophytic Life Strategies Decoded by Genome and Transcriptome Analyses of the Mutualistic Root Symbiont Piriformospora indica.</title>
        <authorList>
            <person name="Zuccaro A."/>
            <person name="Lahrmann U."/>
            <person name="Guldener U."/>
            <person name="Langen G."/>
            <person name="Pfiffi S."/>
            <person name="Biedenkopf D."/>
            <person name="Wong P."/>
            <person name="Samans B."/>
            <person name="Grimm C."/>
            <person name="Basiewicz M."/>
            <person name="Murat C."/>
            <person name="Martin F."/>
            <person name="Kogel K.H."/>
        </authorList>
    </citation>
    <scope>NUCLEOTIDE SEQUENCE [LARGE SCALE GENOMIC DNA]</scope>
    <source>
        <strain evidence="6 7">DSM 11827</strain>
    </source>
</reference>
<dbReference type="GO" id="GO:0005811">
    <property type="term" value="C:lipid droplet"/>
    <property type="evidence" value="ECO:0007669"/>
    <property type="project" value="TreeGrafter"/>
</dbReference>
<dbReference type="InterPro" id="IPR036291">
    <property type="entry name" value="NAD(P)-bd_dom_sf"/>
</dbReference>
<dbReference type="InParanoid" id="G4TBC6"/>
<keyword evidence="5" id="KW-1133">Transmembrane helix</keyword>
<dbReference type="STRING" id="1109443.G4TBC6"/>
<dbReference type="GO" id="GO:0019433">
    <property type="term" value="P:triglyceride catabolic process"/>
    <property type="evidence" value="ECO:0007669"/>
    <property type="project" value="TreeGrafter"/>
</dbReference>
<dbReference type="PRINTS" id="PR00080">
    <property type="entry name" value="SDRFAMILY"/>
</dbReference>
<dbReference type="InterPro" id="IPR002347">
    <property type="entry name" value="SDR_fam"/>
</dbReference>
<feature type="transmembrane region" description="Helical" evidence="5">
    <location>
        <begin position="244"/>
        <end position="265"/>
    </location>
</feature>
<dbReference type="EMBL" id="CAFZ01000036">
    <property type="protein sequence ID" value="CCA68613.1"/>
    <property type="molecule type" value="Genomic_DNA"/>
</dbReference>
<dbReference type="InterPro" id="IPR020904">
    <property type="entry name" value="Sc_DH/Rdtase_CS"/>
</dbReference>
<dbReference type="OrthoDB" id="2102561at2759"/>
<sequence length="287" mass="31435">MSHKRRTVLITGCTNGSAGNALCREFHSRGFHVFATSRRLDSMSNLKDMDNITLLSLDVTSLDSIRKARDQVAAQVGKAGLDLLVNNAGIAGTVPALDHNMDQARAMFETNVFGLMSMVQEFISLLLLSEQACIVNVGSTAALVPFAFSSVYNSSKAAVHAYSDTLRVELRPFNIKVVTVILGGVKSNIFDYPPIPIPPNSQYLAIEEDFRSARKRPKDHGLAGEILAKRFVNAVLKPSPPRHLYVGAGATILSTLAWLLPLWLLDWMAAKALKIDKLEKMRTARNS</sequence>
<evidence type="ECO:0000313" key="7">
    <source>
        <dbReference type="Proteomes" id="UP000007148"/>
    </source>
</evidence>
<dbReference type="OMA" id="TKLMSPD"/>
<evidence type="ECO:0000256" key="1">
    <source>
        <dbReference type="ARBA" id="ARBA00006484"/>
    </source>
</evidence>
<dbReference type="PRINTS" id="PR00081">
    <property type="entry name" value="GDHRDH"/>
</dbReference>
<proteinExistence type="inferred from homology"/>
<comment type="similarity">
    <text evidence="1 4">Belongs to the short-chain dehydrogenases/reductases (SDR) family.</text>
</comment>
<keyword evidence="2" id="KW-0521">NADP</keyword>
<dbReference type="AlphaFoldDB" id="G4TBC6"/>
<keyword evidence="5" id="KW-0472">Membrane</keyword>
<dbReference type="GO" id="GO:0004806">
    <property type="term" value="F:triacylglycerol lipase activity"/>
    <property type="evidence" value="ECO:0007669"/>
    <property type="project" value="TreeGrafter"/>
</dbReference>
<keyword evidence="5" id="KW-0812">Transmembrane</keyword>
<dbReference type="eggNOG" id="KOG1209">
    <property type="taxonomic scope" value="Eukaryota"/>
</dbReference>
<evidence type="ECO:0000256" key="3">
    <source>
        <dbReference type="ARBA" id="ARBA00023002"/>
    </source>
</evidence>
<dbReference type="PANTHER" id="PTHR44169:SF6">
    <property type="entry name" value="NADPH-DEPENDENT 1-ACYLDIHYDROXYACETONE PHOSPHATE REDUCTASE"/>
    <property type="match status" value="1"/>
</dbReference>
<evidence type="ECO:0000256" key="5">
    <source>
        <dbReference type="SAM" id="Phobius"/>
    </source>
</evidence>
<keyword evidence="3" id="KW-0560">Oxidoreductase</keyword>
<evidence type="ECO:0000313" key="6">
    <source>
        <dbReference type="EMBL" id="CCA68613.1"/>
    </source>
</evidence>
<name>G4TBC6_SERID</name>
<evidence type="ECO:0000256" key="4">
    <source>
        <dbReference type="RuleBase" id="RU000363"/>
    </source>
</evidence>
<dbReference type="PROSITE" id="PS00061">
    <property type="entry name" value="ADH_SHORT"/>
    <property type="match status" value="1"/>
</dbReference>
<dbReference type="Pfam" id="PF00106">
    <property type="entry name" value="adh_short"/>
    <property type="match status" value="1"/>
</dbReference>
<dbReference type="HOGENOM" id="CLU_010194_2_9_1"/>
<dbReference type="Gene3D" id="3.40.50.720">
    <property type="entry name" value="NAD(P)-binding Rossmann-like Domain"/>
    <property type="match status" value="1"/>
</dbReference>